<evidence type="ECO:0000313" key="10">
    <source>
        <dbReference type="Proteomes" id="UP000652074"/>
    </source>
</evidence>
<feature type="chain" id="PRO_5046207175" description="Porin" evidence="8">
    <location>
        <begin position="26"/>
        <end position="405"/>
    </location>
</feature>
<proteinExistence type="predicted"/>
<protein>
    <recommendedName>
        <fullName evidence="11">Porin</fullName>
    </recommendedName>
</protein>
<evidence type="ECO:0000256" key="3">
    <source>
        <dbReference type="ARBA" id="ARBA00022692"/>
    </source>
</evidence>
<evidence type="ECO:0000256" key="5">
    <source>
        <dbReference type="ARBA" id="ARBA00023065"/>
    </source>
</evidence>
<dbReference type="Gene3D" id="2.40.160.10">
    <property type="entry name" value="Porin"/>
    <property type="match status" value="1"/>
</dbReference>
<organism evidence="9 10">
    <name type="scientific">Aromatoleum petrolei</name>
    <dbReference type="NCBI Taxonomy" id="76116"/>
    <lineage>
        <taxon>Bacteria</taxon>
        <taxon>Pseudomonadati</taxon>
        <taxon>Pseudomonadota</taxon>
        <taxon>Betaproteobacteria</taxon>
        <taxon>Rhodocyclales</taxon>
        <taxon>Rhodocyclaceae</taxon>
        <taxon>Aromatoleum</taxon>
    </lineage>
</organism>
<keyword evidence="7" id="KW-0998">Cell outer membrane</keyword>
<feature type="signal peptide" evidence="8">
    <location>
        <begin position="1"/>
        <end position="25"/>
    </location>
</feature>
<keyword evidence="2" id="KW-0472">Membrane</keyword>
<evidence type="ECO:0000256" key="1">
    <source>
        <dbReference type="ARBA" id="ARBA00022448"/>
    </source>
</evidence>
<name>A0ABX1MH11_9RHOO</name>
<evidence type="ECO:0000256" key="8">
    <source>
        <dbReference type="SAM" id="SignalP"/>
    </source>
</evidence>
<dbReference type="InterPro" id="IPR023614">
    <property type="entry name" value="Porin_dom_sf"/>
</dbReference>
<reference evidence="9 10" key="1">
    <citation type="submission" date="2019-12" db="EMBL/GenBank/DDBJ databases">
        <title>Comparative genomics gives insights into the taxonomy of the Azoarcus-Aromatoleum group and reveals separate origins of nif in the plant-associated Azoarcus and non-plant-associated Aromatoleum sub-groups.</title>
        <authorList>
            <person name="Lafos M."/>
            <person name="Maluk M."/>
            <person name="Batista M."/>
            <person name="Junghare M."/>
            <person name="Carmona M."/>
            <person name="Faoro H."/>
            <person name="Cruz L.M."/>
            <person name="Battistoni F."/>
            <person name="De Souza E."/>
            <person name="Pedrosa F."/>
            <person name="Chen W.-M."/>
            <person name="Poole P.S."/>
            <person name="Dixon R.A."/>
            <person name="James E.K."/>
        </authorList>
    </citation>
    <scope>NUCLEOTIDE SEQUENCE [LARGE SCALE GENOMIC DNA]</scope>
    <source>
        <strain evidence="9 10">ToN1</strain>
    </source>
</reference>
<accession>A0ABX1MH11</accession>
<gene>
    <name evidence="9" type="ORF">GPA26_01915</name>
</gene>
<keyword evidence="3" id="KW-0812">Transmembrane</keyword>
<dbReference type="PANTHER" id="PTHR34501:SF9">
    <property type="entry name" value="MAJOR OUTER MEMBRANE PROTEIN P.IA"/>
    <property type="match status" value="1"/>
</dbReference>
<keyword evidence="2" id="KW-1134">Transmembrane beta strand</keyword>
<evidence type="ECO:0000256" key="4">
    <source>
        <dbReference type="ARBA" id="ARBA00022729"/>
    </source>
</evidence>
<keyword evidence="1" id="KW-0813">Transport</keyword>
<dbReference type="EMBL" id="WTVR01000003">
    <property type="protein sequence ID" value="NMF87229.1"/>
    <property type="molecule type" value="Genomic_DNA"/>
</dbReference>
<comment type="caution">
    <text evidence="9">The sequence shown here is derived from an EMBL/GenBank/DDBJ whole genome shotgun (WGS) entry which is preliminary data.</text>
</comment>
<dbReference type="SUPFAM" id="SSF56935">
    <property type="entry name" value="Porins"/>
    <property type="match status" value="1"/>
</dbReference>
<sequence length="405" mass="43073">MHTTLNPIRLAATACGLLLACSAQAEIEVYNKDGYRFGVDGWVILNASSTNGDADANDAFRITSGDSPNMIGFNFAVPETDGVRMSSRLGLRVNPHSGEGNFKNRGNVADTASKSIDPREIWARFEGDFGQVTIGKHYSIFQGRPILADESVLAGGFFAYDNANGGGALGAGSLHSGYLYANFNSGLRYDSPRANPLKFSVGLYDPSQMGNVFLPSAGLASKTTLPRVEAELAYDGTFTGGSYTVYADGVYQRAQDCRLPGGATCVGGDTVTGRGVSGGAQLKLGAFGLFASAFSGKGLGSALMFDYDALDAVGRERESKGWWVQATARVTPKTTLRLSHGVTRVDDTAATRGHEARGTLAGLYYGMNRFVTLYGELGRSDFDFNPAFGRATDTRYATLGARFAW</sequence>
<evidence type="ECO:0000313" key="9">
    <source>
        <dbReference type="EMBL" id="NMF87229.1"/>
    </source>
</evidence>
<evidence type="ECO:0008006" key="11">
    <source>
        <dbReference type="Google" id="ProtNLM"/>
    </source>
</evidence>
<dbReference type="RefSeq" id="WP_169204677.1">
    <property type="nucleotide sequence ID" value="NZ_CP059560.1"/>
</dbReference>
<keyword evidence="5" id="KW-0406">Ion transport</keyword>
<dbReference type="InterPro" id="IPR050298">
    <property type="entry name" value="Gram-neg_bact_OMP"/>
</dbReference>
<keyword evidence="4 8" id="KW-0732">Signal</keyword>
<keyword evidence="10" id="KW-1185">Reference proteome</keyword>
<keyword evidence="6" id="KW-0626">Porin</keyword>
<evidence type="ECO:0000256" key="6">
    <source>
        <dbReference type="ARBA" id="ARBA00023114"/>
    </source>
</evidence>
<dbReference type="Proteomes" id="UP000652074">
    <property type="component" value="Unassembled WGS sequence"/>
</dbReference>
<evidence type="ECO:0000256" key="2">
    <source>
        <dbReference type="ARBA" id="ARBA00022452"/>
    </source>
</evidence>
<evidence type="ECO:0000256" key="7">
    <source>
        <dbReference type="ARBA" id="ARBA00023237"/>
    </source>
</evidence>
<dbReference type="PANTHER" id="PTHR34501">
    <property type="entry name" value="PROTEIN YDDL-RELATED"/>
    <property type="match status" value="1"/>
</dbReference>